<keyword evidence="5" id="KW-0653">Protein transport</keyword>
<dbReference type="PANTHER" id="PTHR13405">
    <property type="entry name" value="NUCLEAR PORE COMPLEX PROTEIN NUP133"/>
    <property type="match status" value="1"/>
</dbReference>
<gene>
    <name evidence="11" type="ORF">I312_05466</name>
</gene>
<dbReference type="InterPro" id="IPR014908">
    <property type="entry name" value="Nucleoporin_Nup133/Nup155_N"/>
</dbReference>
<feature type="region of interest" description="Disordered" evidence="8">
    <location>
        <begin position="1207"/>
        <end position="1243"/>
    </location>
</feature>
<dbReference type="InterPro" id="IPR007187">
    <property type="entry name" value="Nucleoporin_Nup133/Nup155_C"/>
</dbReference>
<dbReference type="Pfam" id="PF03177">
    <property type="entry name" value="Nucleoporin_C"/>
    <property type="match status" value="1"/>
</dbReference>
<dbReference type="GO" id="GO:0016973">
    <property type="term" value="P:poly(A)+ mRNA export from nucleus"/>
    <property type="evidence" value="ECO:0007669"/>
    <property type="project" value="TreeGrafter"/>
</dbReference>
<evidence type="ECO:0000256" key="7">
    <source>
        <dbReference type="ARBA" id="ARBA00023242"/>
    </source>
</evidence>
<dbReference type="OrthoDB" id="103454at2759"/>
<dbReference type="EMBL" id="KN847989">
    <property type="protein sequence ID" value="KIR45417.1"/>
    <property type="molecule type" value="Genomic_DNA"/>
</dbReference>
<organism evidence="11">
    <name type="scientific">Cryptococcus bacillisporus CA1280</name>
    <dbReference type="NCBI Taxonomy" id="1296109"/>
    <lineage>
        <taxon>Eukaryota</taxon>
        <taxon>Fungi</taxon>
        <taxon>Dikarya</taxon>
        <taxon>Basidiomycota</taxon>
        <taxon>Agaricomycotina</taxon>
        <taxon>Tremellomycetes</taxon>
        <taxon>Tremellales</taxon>
        <taxon>Cryptococcaceae</taxon>
        <taxon>Cryptococcus</taxon>
        <taxon>Cryptococcus gattii species complex</taxon>
    </lineage>
</organism>
<protein>
    <submittedName>
        <fullName evidence="11">Nuclear pore complex protein Nup133</fullName>
    </submittedName>
</protein>
<dbReference type="Gene3D" id="1.20.58.1380">
    <property type="match status" value="1"/>
</dbReference>
<evidence type="ECO:0000259" key="10">
    <source>
        <dbReference type="Pfam" id="PF08801"/>
    </source>
</evidence>
<comment type="similarity">
    <text evidence="2">Belongs to the nucleoporin Nup133 family.</text>
</comment>
<evidence type="ECO:0000256" key="4">
    <source>
        <dbReference type="ARBA" id="ARBA00022816"/>
    </source>
</evidence>
<evidence type="ECO:0000256" key="2">
    <source>
        <dbReference type="ARBA" id="ARBA00005569"/>
    </source>
</evidence>
<dbReference type="AlphaFoldDB" id="A0A0D0TG51"/>
<dbReference type="GO" id="GO:0000972">
    <property type="term" value="P:transcription-dependent tethering of RNA polymerase II gene DNA at nuclear periphery"/>
    <property type="evidence" value="ECO:0007669"/>
    <property type="project" value="TreeGrafter"/>
</dbReference>
<evidence type="ECO:0000256" key="3">
    <source>
        <dbReference type="ARBA" id="ARBA00022448"/>
    </source>
</evidence>
<evidence type="ECO:0000256" key="5">
    <source>
        <dbReference type="ARBA" id="ARBA00022927"/>
    </source>
</evidence>
<dbReference type="HOGENOM" id="CLU_008112_0_0_1"/>
<keyword evidence="7" id="KW-0539">Nucleus</keyword>
<evidence type="ECO:0000256" key="1">
    <source>
        <dbReference type="ARBA" id="ARBA00004259"/>
    </source>
</evidence>
<dbReference type="InterPro" id="IPR037624">
    <property type="entry name" value="Nup133-like"/>
</dbReference>
<evidence type="ECO:0000256" key="6">
    <source>
        <dbReference type="ARBA" id="ARBA00023010"/>
    </source>
</evidence>
<dbReference type="GO" id="GO:0006606">
    <property type="term" value="P:protein import into nucleus"/>
    <property type="evidence" value="ECO:0007669"/>
    <property type="project" value="TreeGrafter"/>
</dbReference>
<dbReference type="GO" id="GO:0031080">
    <property type="term" value="C:nuclear pore outer ring"/>
    <property type="evidence" value="ECO:0007669"/>
    <property type="project" value="TreeGrafter"/>
</dbReference>
<feature type="region of interest" description="Disordered" evidence="8">
    <location>
        <begin position="1"/>
        <end position="39"/>
    </location>
</feature>
<sequence length="1243" mass="138274">MFSSPATRRTQTPRRKQPQQPLSRLQALRTTNHSPAPSIAETIRTERPANEKEKVFWSKDERHSVTSLGELPGEAAALIKASDLVVDPVTAQVDGTTGFAMLSSARACIAWNYSKRTHSAPTTYAFPAPIPTSSRSRFPPPVLSALCTSTPEPGMILVSSTGEFRYWESMSLALSNVERYQQLFLDLPQGDWIERLVKVDGNNFILTTTSSQAYRLCITSSAGMLSPVVAPLMRPGGMFGRASPLIFGAKHDRFGIRSVTSNGADVYLMAQKSVQKWSLTSDGQKLVQEYDVYEAIGRELFEEWSSANITIILEDIVTLDSDSLAVLITYSDATSPSSHALVLLSVHRSNPPTIDRTIPISFTSGQDQRMFDIPKLVIPTGSTMAFVRFGSAVVMFSLDFDTPYEGTLTLKDPNNSYIGAGPVTNNINIPCVLLIPAEGGLMNVEALEPRASPDSLNRLSTATARLKSKMEQAIFFGRSDNPLSFELEEDVRGQGDVAEAAELVSGEVVAARSPYTPTIYELRPHLLDRLELLKALVKYIRANGLINQLPQATRRRLSGDGEKVRGALELWDYQNRLMDQPSGQVSSQAKSLLSTSIQVYFSSRHRSLAPSSSPSEELEQDLVRLFFRTEVSNLDKLLAVVFEEFREKQGEGVEMGGRAGWVGEVNQIFIAVERAAAQYREEESDLYAIDREKPAIEMWTASDNLIDSLDHLYTLTEALIKERTRELGSVIDEAPVTGGPTGRIETGKEELRKEQVVQAMLKRQMGWLAAALCTNMEDKCRVVVRRQMDGGADEQEGIMLKAKWDAMKPRVIRPLVSVDRISEAYELAEHHHDFPTLVMLCNDPIAGQGKGDSRIQVYIEKFGEDFAFELYRWYIDQGQPHALLTQDEVYGSLVTRFFDTHHYPELGWIHNIACKQYGEAAEALAQVLDEGEGKEESGGLEFRKVVGSIAKLASMTDISLRGPSEARDQTLQKIGRQLSLIDIQISLRTYLLSLFPSTARSSRSISKHLAPILTSLSHRPGPESGSAFLALFYNLAERVIGGEAVDLEGMLDLLTLKDNVGREDDGVDALRVLVLDRSLPKARSEVALLAVWRRIYIRDDWAEVSNTAGRSEQAQRTKLKETMIYRVLKALRSLPEFPQAAIISPYDTSIPPTTTELSARFPTLSSEGIAALKADYDDEVAMLMEYVEKNGLEERVKEIKRMIEREWEEEQGREIDEARGAQPESEVVVVEAEDVETHEDVEM</sequence>
<feature type="compositionally biased region" description="Basic and acidic residues" evidence="8">
    <location>
        <begin position="1207"/>
        <end position="1219"/>
    </location>
</feature>
<feature type="domain" description="Nucleoporin Nup133/Nup155-like C-terminal" evidence="9">
    <location>
        <begin position="852"/>
        <end position="1197"/>
    </location>
</feature>
<keyword evidence="4" id="KW-0509">mRNA transport</keyword>
<name>A0A0D0TG51_CRYGA</name>
<reference evidence="11" key="1">
    <citation type="submission" date="2015-01" db="EMBL/GenBank/DDBJ databases">
        <title>The Genome Sequence of Cryptococcus gattii CA1280.</title>
        <authorList>
            <consortium name="The Broad Institute Genomics Platform"/>
            <person name="Cuomo C."/>
            <person name="Litvintseva A."/>
            <person name="Chen Y."/>
            <person name="Heitman J."/>
            <person name="Sun S."/>
            <person name="Springer D."/>
            <person name="Dromer F."/>
            <person name="Young S."/>
            <person name="Zeng Q."/>
            <person name="Gargeya S."/>
            <person name="Abouelleil A."/>
            <person name="Alvarado L."/>
            <person name="Chapman S.B."/>
            <person name="Gainer-Dewar J."/>
            <person name="Goldberg J."/>
            <person name="Griggs A."/>
            <person name="Gujja S."/>
            <person name="Hansen M."/>
            <person name="Howarth C."/>
            <person name="Imamovic A."/>
            <person name="Larimer J."/>
            <person name="Murphy C."/>
            <person name="Naylor J."/>
            <person name="Pearson M."/>
            <person name="Priest M."/>
            <person name="Roberts A."/>
            <person name="Saif S."/>
            <person name="Shea T."/>
            <person name="Sykes S."/>
            <person name="Wortman J."/>
            <person name="Nusbaum C."/>
            <person name="Birren B."/>
        </authorList>
    </citation>
    <scope>NUCLEOTIDE SEQUENCE [LARGE SCALE GENOMIC DNA]</scope>
    <source>
        <strain evidence="11">CA1280</strain>
    </source>
</reference>
<comment type="subcellular location">
    <subcellularLocation>
        <location evidence="1">Nucleus envelope</location>
    </subcellularLocation>
</comment>
<dbReference type="Pfam" id="PF08801">
    <property type="entry name" value="Nucleoporin_N"/>
    <property type="match status" value="1"/>
</dbReference>
<proteinExistence type="inferred from homology"/>
<feature type="domain" description="Nucleoporin Nup133/Nup155-like N-terminal" evidence="10">
    <location>
        <begin position="65"/>
        <end position="398"/>
    </location>
</feature>
<dbReference type="SUPFAM" id="SSF117289">
    <property type="entry name" value="Nucleoporin domain"/>
    <property type="match status" value="1"/>
</dbReference>
<evidence type="ECO:0000313" key="11">
    <source>
        <dbReference type="EMBL" id="KIR45417.1"/>
    </source>
</evidence>
<dbReference type="PANTHER" id="PTHR13405:SF11">
    <property type="entry name" value="NUCLEAR PORE COMPLEX PROTEIN NUP133"/>
    <property type="match status" value="1"/>
</dbReference>
<feature type="compositionally biased region" description="Low complexity" evidence="8">
    <location>
        <begin position="1"/>
        <end position="10"/>
    </location>
</feature>
<evidence type="ECO:0000259" key="9">
    <source>
        <dbReference type="Pfam" id="PF03177"/>
    </source>
</evidence>
<evidence type="ECO:0000256" key="8">
    <source>
        <dbReference type="SAM" id="MobiDB-lite"/>
    </source>
</evidence>
<dbReference type="Gene3D" id="2.130.10.10">
    <property type="entry name" value="YVTN repeat-like/Quinoprotein amine dehydrogenase"/>
    <property type="match status" value="1"/>
</dbReference>
<accession>A0A0D0TG51</accession>
<dbReference type="GO" id="GO:0017056">
    <property type="term" value="F:structural constituent of nuclear pore"/>
    <property type="evidence" value="ECO:0007669"/>
    <property type="project" value="InterPro"/>
</dbReference>
<dbReference type="InterPro" id="IPR015943">
    <property type="entry name" value="WD40/YVTN_repeat-like_dom_sf"/>
</dbReference>
<keyword evidence="6" id="KW-0811">Translocation</keyword>
<keyword evidence="3" id="KW-0813">Transport</keyword>